<dbReference type="SUPFAM" id="SSF56112">
    <property type="entry name" value="Protein kinase-like (PK-like)"/>
    <property type="match status" value="1"/>
</dbReference>
<dbReference type="EMBL" id="JABWDY010007867">
    <property type="protein sequence ID" value="KAF5202604.1"/>
    <property type="molecule type" value="Genomic_DNA"/>
</dbReference>
<gene>
    <name evidence="1" type="ORF">FRX31_007809</name>
</gene>
<dbReference type="AlphaFoldDB" id="A0A7J6WYW2"/>
<evidence type="ECO:0000313" key="2">
    <source>
        <dbReference type="Proteomes" id="UP000554482"/>
    </source>
</evidence>
<sequence>MSDQYTLKGDVYNFGVVMLDLLTSHKPFERIWLTSMSTGHKLYERGLQHTSCAENKGKIVGLVFSKKEEFLWRRCADMVHTKKRWDNVSYMSVQ</sequence>
<proteinExistence type="predicted"/>
<accession>A0A7J6WYW2</accession>
<dbReference type="InterPro" id="IPR011009">
    <property type="entry name" value="Kinase-like_dom_sf"/>
</dbReference>
<organism evidence="1 2">
    <name type="scientific">Thalictrum thalictroides</name>
    <name type="common">Rue-anemone</name>
    <name type="synonym">Anemone thalictroides</name>
    <dbReference type="NCBI Taxonomy" id="46969"/>
    <lineage>
        <taxon>Eukaryota</taxon>
        <taxon>Viridiplantae</taxon>
        <taxon>Streptophyta</taxon>
        <taxon>Embryophyta</taxon>
        <taxon>Tracheophyta</taxon>
        <taxon>Spermatophyta</taxon>
        <taxon>Magnoliopsida</taxon>
        <taxon>Ranunculales</taxon>
        <taxon>Ranunculaceae</taxon>
        <taxon>Thalictroideae</taxon>
        <taxon>Thalictrum</taxon>
    </lineage>
</organism>
<evidence type="ECO:0000313" key="1">
    <source>
        <dbReference type="EMBL" id="KAF5202604.1"/>
    </source>
</evidence>
<reference evidence="1 2" key="1">
    <citation type="submission" date="2020-06" db="EMBL/GenBank/DDBJ databases">
        <title>Transcriptomic and genomic resources for Thalictrum thalictroides and T. hernandezii: Facilitating candidate gene discovery in an emerging model plant lineage.</title>
        <authorList>
            <person name="Arias T."/>
            <person name="Riano-Pachon D.M."/>
            <person name="Di Stilio V.S."/>
        </authorList>
    </citation>
    <scope>NUCLEOTIDE SEQUENCE [LARGE SCALE GENOMIC DNA]</scope>
    <source>
        <strain evidence="2">cv. WT478/WT964</strain>
        <tissue evidence="1">Leaves</tissue>
    </source>
</reference>
<name>A0A7J6WYW2_THATH</name>
<dbReference type="Gene3D" id="1.10.510.10">
    <property type="entry name" value="Transferase(Phosphotransferase) domain 1"/>
    <property type="match status" value="1"/>
</dbReference>
<protein>
    <submittedName>
        <fullName evidence="1">Uncharacterized protein</fullName>
    </submittedName>
</protein>
<keyword evidence="2" id="KW-1185">Reference proteome</keyword>
<comment type="caution">
    <text evidence="1">The sequence shown here is derived from an EMBL/GenBank/DDBJ whole genome shotgun (WGS) entry which is preliminary data.</text>
</comment>
<dbReference type="Proteomes" id="UP000554482">
    <property type="component" value="Unassembled WGS sequence"/>
</dbReference>